<gene>
    <name evidence="1" type="ORF">LVIROSA_LOCUS16659</name>
</gene>
<comment type="caution">
    <text evidence="1">The sequence shown here is derived from an EMBL/GenBank/DDBJ whole genome shotgun (WGS) entry which is preliminary data.</text>
</comment>
<evidence type="ECO:0000313" key="2">
    <source>
        <dbReference type="Proteomes" id="UP001157418"/>
    </source>
</evidence>
<accession>A0AAU9MS00</accession>
<dbReference type="EMBL" id="CAKMRJ010003148">
    <property type="protein sequence ID" value="CAH1429831.1"/>
    <property type="molecule type" value="Genomic_DNA"/>
</dbReference>
<sequence>MLRRILAAKRMTSKYFPRSLQCHPPLLILPTIILSHLPPSPTSARVHHLTIIFVYHGHRYDSLLLPASNSKDRLHHLNFLWNSISVFIHVTCVLRRSEEHQQGEHETKSPLSYPFSDLDEDEPNWNMKGVESRKLAPHLAYSKVEAIRRG</sequence>
<organism evidence="1 2">
    <name type="scientific">Lactuca virosa</name>
    <dbReference type="NCBI Taxonomy" id="75947"/>
    <lineage>
        <taxon>Eukaryota</taxon>
        <taxon>Viridiplantae</taxon>
        <taxon>Streptophyta</taxon>
        <taxon>Embryophyta</taxon>
        <taxon>Tracheophyta</taxon>
        <taxon>Spermatophyta</taxon>
        <taxon>Magnoliopsida</taxon>
        <taxon>eudicotyledons</taxon>
        <taxon>Gunneridae</taxon>
        <taxon>Pentapetalae</taxon>
        <taxon>asterids</taxon>
        <taxon>campanulids</taxon>
        <taxon>Asterales</taxon>
        <taxon>Asteraceae</taxon>
        <taxon>Cichorioideae</taxon>
        <taxon>Cichorieae</taxon>
        <taxon>Lactucinae</taxon>
        <taxon>Lactuca</taxon>
    </lineage>
</organism>
<dbReference type="Proteomes" id="UP001157418">
    <property type="component" value="Unassembled WGS sequence"/>
</dbReference>
<protein>
    <submittedName>
        <fullName evidence="1">Uncharacterized protein</fullName>
    </submittedName>
</protein>
<dbReference type="AlphaFoldDB" id="A0AAU9MS00"/>
<keyword evidence="2" id="KW-1185">Reference proteome</keyword>
<proteinExistence type="predicted"/>
<name>A0AAU9MS00_9ASTR</name>
<evidence type="ECO:0000313" key="1">
    <source>
        <dbReference type="EMBL" id="CAH1429831.1"/>
    </source>
</evidence>
<reference evidence="1 2" key="1">
    <citation type="submission" date="2022-01" db="EMBL/GenBank/DDBJ databases">
        <authorList>
            <person name="Xiong W."/>
            <person name="Schranz E."/>
        </authorList>
    </citation>
    <scope>NUCLEOTIDE SEQUENCE [LARGE SCALE GENOMIC DNA]</scope>
</reference>